<sequence>MDVLNRSVLGFVLLCALLPLKVSADPFDAGSFNLSVE</sequence>
<name>A0A4R8IQB7_9GAMM</name>
<dbReference type="AlphaFoldDB" id="A0A4R8IQB7"/>
<reference evidence="1 2" key="1">
    <citation type="submission" date="2019-03" db="EMBL/GenBank/DDBJ databases">
        <title>Genomic Encyclopedia of Type Strains, Phase IV (KMG-IV): sequencing the most valuable type-strain genomes for metagenomic binning, comparative biology and taxonomic classification.</title>
        <authorList>
            <person name="Goeker M."/>
        </authorList>
    </citation>
    <scope>NUCLEOTIDE SEQUENCE [LARGE SCALE GENOMIC DNA]</scope>
    <source>
        <strain evidence="1 2">DSM 16326</strain>
    </source>
</reference>
<evidence type="ECO:0000313" key="2">
    <source>
        <dbReference type="Proteomes" id="UP000294914"/>
    </source>
</evidence>
<comment type="caution">
    <text evidence="1">The sequence shown here is derived from an EMBL/GenBank/DDBJ whole genome shotgun (WGS) entry which is preliminary data.</text>
</comment>
<organism evidence="1 2">
    <name type="scientific">Thiohalophilus thiocyanatoxydans</name>
    <dbReference type="NCBI Taxonomy" id="381308"/>
    <lineage>
        <taxon>Bacteria</taxon>
        <taxon>Pseudomonadati</taxon>
        <taxon>Pseudomonadota</taxon>
        <taxon>Gammaproteobacteria</taxon>
        <taxon>Thiohalomonadales</taxon>
        <taxon>Thiohalophilaceae</taxon>
        <taxon>Thiohalophilus</taxon>
    </lineage>
</organism>
<dbReference type="EMBL" id="SOQX01000007">
    <property type="protein sequence ID" value="TDX99658.1"/>
    <property type="molecule type" value="Genomic_DNA"/>
</dbReference>
<evidence type="ECO:0000313" key="1">
    <source>
        <dbReference type="EMBL" id="TDX99658.1"/>
    </source>
</evidence>
<proteinExistence type="predicted"/>
<protein>
    <submittedName>
        <fullName evidence="1">Uncharacterized protein</fullName>
    </submittedName>
</protein>
<gene>
    <name evidence="1" type="ORF">EDC23_2445</name>
</gene>
<accession>A0A4R8IQB7</accession>
<dbReference type="Proteomes" id="UP000294914">
    <property type="component" value="Unassembled WGS sequence"/>
</dbReference>
<keyword evidence="2" id="KW-1185">Reference proteome</keyword>